<protein>
    <submittedName>
        <fullName evidence="1">Uncharacterized protein</fullName>
    </submittedName>
</protein>
<reference evidence="1 2" key="1">
    <citation type="submission" date="2017-09" db="EMBL/GenBank/DDBJ databases">
        <title>Depth-based differentiation of microbial function through sediment-hosted aquifers and enrichment of novel symbionts in the deep terrestrial subsurface.</title>
        <authorList>
            <person name="Probst A.J."/>
            <person name="Ladd B."/>
            <person name="Jarett J.K."/>
            <person name="Geller-Mcgrath D.E."/>
            <person name="Sieber C.M."/>
            <person name="Emerson J.B."/>
            <person name="Anantharaman K."/>
            <person name="Thomas B.C."/>
            <person name="Malmstrom R."/>
            <person name="Stieglmeier M."/>
            <person name="Klingl A."/>
            <person name="Woyke T."/>
            <person name="Ryan C.M."/>
            <person name="Banfield J.F."/>
        </authorList>
    </citation>
    <scope>NUCLEOTIDE SEQUENCE [LARGE SCALE GENOMIC DNA]</scope>
    <source>
        <strain evidence="1">CG11_big_fil_rev_8_21_14_0_20_42_15</strain>
    </source>
</reference>
<dbReference type="AlphaFoldDB" id="A0A2H0PZ36"/>
<name>A0A2H0PZ36_9BACT</name>
<sequence length="85" mass="9442">MRGADQGVVVIPVIVGIAKVETEVVRIQVEAERAEVVVALPETKCAKYHLCHHPLNSLWIESNLGSSTRQYLAPSIFIFEITTRL</sequence>
<comment type="caution">
    <text evidence="1">The sequence shown here is derived from an EMBL/GenBank/DDBJ whole genome shotgun (WGS) entry which is preliminary data.</text>
</comment>
<evidence type="ECO:0000313" key="1">
    <source>
        <dbReference type="EMBL" id="PIR27332.1"/>
    </source>
</evidence>
<gene>
    <name evidence="1" type="ORF">COV40_01440</name>
</gene>
<evidence type="ECO:0000313" key="2">
    <source>
        <dbReference type="Proteomes" id="UP000231154"/>
    </source>
</evidence>
<dbReference type="Proteomes" id="UP000231154">
    <property type="component" value="Unassembled WGS sequence"/>
</dbReference>
<organism evidence="1 2">
    <name type="scientific">Candidatus Berkelbacteria bacterium CG11_big_fil_rev_8_21_14_0_20_42_15</name>
    <dbReference type="NCBI Taxonomy" id="1974517"/>
    <lineage>
        <taxon>Bacteria</taxon>
        <taxon>Candidatus Berkelbacteria</taxon>
    </lineage>
</organism>
<accession>A0A2H0PZ36</accession>
<dbReference type="EMBL" id="PCXF01000043">
    <property type="protein sequence ID" value="PIR27332.1"/>
    <property type="molecule type" value="Genomic_DNA"/>
</dbReference>
<proteinExistence type="predicted"/>